<dbReference type="InterPro" id="IPR045339">
    <property type="entry name" value="DUF6534"/>
</dbReference>
<dbReference type="EMBL" id="JAFIQS010000019">
    <property type="protein sequence ID" value="KAG5162430.1"/>
    <property type="molecule type" value="Genomic_DNA"/>
</dbReference>
<dbReference type="OrthoDB" id="2929525at2759"/>
<evidence type="ECO:0000256" key="1">
    <source>
        <dbReference type="SAM" id="Phobius"/>
    </source>
</evidence>
<proteinExistence type="predicted"/>
<gene>
    <name evidence="3" type="ORF">JR316_012755</name>
</gene>
<reference evidence="3" key="1">
    <citation type="submission" date="2021-02" db="EMBL/GenBank/DDBJ databases">
        <title>Psilocybe cubensis genome.</title>
        <authorList>
            <person name="Mckernan K.J."/>
            <person name="Crawford S."/>
            <person name="Trippe A."/>
            <person name="Kane L.T."/>
            <person name="Mclaughlin S."/>
        </authorList>
    </citation>
    <scope>NUCLEOTIDE SEQUENCE [LARGE SCALE GENOMIC DNA]</scope>
    <source>
        <strain evidence="3">MGC-MH-2018</strain>
    </source>
</reference>
<dbReference type="AlphaFoldDB" id="A0A8H7XJ34"/>
<protein>
    <recommendedName>
        <fullName evidence="2">DUF6534 domain-containing protein</fullName>
    </recommendedName>
</protein>
<dbReference type="Pfam" id="PF20152">
    <property type="entry name" value="DUF6534"/>
    <property type="match status" value="1"/>
</dbReference>
<dbReference type="PANTHER" id="PTHR40465:SF1">
    <property type="entry name" value="DUF6534 DOMAIN-CONTAINING PROTEIN"/>
    <property type="match status" value="1"/>
</dbReference>
<comment type="caution">
    <text evidence="3">The sequence shown here is derived from an EMBL/GenBank/DDBJ whole genome shotgun (WGS) entry which is preliminary data.</text>
</comment>
<keyword evidence="1" id="KW-1133">Transmembrane helix</keyword>
<organism evidence="3">
    <name type="scientific">Psilocybe cubensis</name>
    <name type="common">Psychedelic mushroom</name>
    <name type="synonym">Stropharia cubensis</name>
    <dbReference type="NCBI Taxonomy" id="181762"/>
    <lineage>
        <taxon>Eukaryota</taxon>
        <taxon>Fungi</taxon>
        <taxon>Dikarya</taxon>
        <taxon>Basidiomycota</taxon>
        <taxon>Agaricomycotina</taxon>
        <taxon>Agaricomycetes</taxon>
        <taxon>Agaricomycetidae</taxon>
        <taxon>Agaricales</taxon>
        <taxon>Agaricineae</taxon>
        <taxon>Strophariaceae</taxon>
        <taxon>Psilocybe</taxon>
    </lineage>
</organism>
<feature type="transmembrane region" description="Helical" evidence="1">
    <location>
        <begin position="168"/>
        <end position="188"/>
    </location>
</feature>
<accession>A0A8H7XJ34</accession>
<feature type="domain" description="DUF6534" evidence="2">
    <location>
        <begin position="104"/>
        <end position="189"/>
    </location>
</feature>
<evidence type="ECO:0000259" key="2">
    <source>
        <dbReference type="Pfam" id="PF20152"/>
    </source>
</evidence>
<keyword evidence="1" id="KW-0812">Transmembrane</keyword>
<name>A0A8H7XJ34_PSICU</name>
<feature type="transmembrane region" description="Helical" evidence="1">
    <location>
        <begin position="140"/>
        <end position="162"/>
    </location>
</feature>
<feature type="transmembrane region" description="Helical" evidence="1">
    <location>
        <begin position="20"/>
        <end position="39"/>
    </location>
</feature>
<feature type="transmembrane region" description="Helical" evidence="1">
    <location>
        <begin position="92"/>
        <end position="119"/>
    </location>
</feature>
<dbReference type="PANTHER" id="PTHR40465">
    <property type="entry name" value="CHROMOSOME 1, WHOLE GENOME SHOTGUN SEQUENCE"/>
    <property type="match status" value="1"/>
</dbReference>
<feature type="transmembrane region" description="Helical" evidence="1">
    <location>
        <begin position="51"/>
        <end position="72"/>
    </location>
</feature>
<evidence type="ECO:0000313" key="3">
    <source>
        <dbReference type="EMBL" id="KAG5162430.1"/>
    </source>
</evidence>
<keyword evidence="1" id="KW-0472">Membrane</keyword>
<sequence length="237" mass="26121">MAIYYDTVTRYEHAKANSYPIAASVGVEIVITLIVQCFFSLRIYKLSNRLPVSISCLVFALLRFIGGVAISVKTFSDVPRGPVNGIGLGVRFDWLITSALTSGAATDILIAICMTYYLRKFASPTNLTSTTMILNKLIRFSLQTGLITSMTSVAVIICFQAMPNMIWFGLYIILAKLYSNSLFVSLNARPVRQNGNARGNLTHRSILEFSPGTEPISISFQTSRPGDLKPVFKIDDV</sequence>